<evidence type="ECO:0000313" key="7">
    <source>
        <dbReference type="Proteomes" id="UP000323717"/>
    </source>
</evidence>
<proteinExistence type="inferred from homology"/>
<dbReference type="PANTHER" id="PTHR43179">
    <property type="entry name" value="RHAMNOSYLTRANSFERASE WBBL"/>
    <property type="match status" value="1"/>
</dbReference>
<dbReference type="InterPro" id="IPR029044">
    <property type="entry name" value="Nucleotide-diphossugar_trans"/>
</dbReference>
<dbReference type="Proteomes" id="UP000323717">
    <property type="component" value="Unassembled WGS sequence"/>
</dbReference>
<sequence length="324" mass="36727">MTNNTPDISFITICYNGFKDTCELIESLQSKIHSVSYEIIVVDNASREDEATQIHNLYSSVIAIRSNENSGFSGGNNIGIRAAKGKYIFLINNDTYIESDNIAYLIERLESRPEIGGVSPKIRFAFPPQHIQFAGFTPLSQITLRNNMLGFDCPDDGTFDTPHPTPYLHGAAMMIKREVIEKVGMMPEIFFLYYEELDWSTSMTRAGYELWYDPRCTVFHKESQSTGQLSKLRTYFLTRNRLFYARRNLKGWNRIASVLYQSTIAAAKNSLVYVLKRRFDLSAAVFYGVNSGLFRSSSEKKSTILPKKGGTPLSELSEKQTTTV</sequence>
<evidence type="ECO:0000256" key="2">
    <source>
        <dbReference type="ARBA" id="ARBA00022676"/>
    </source>
</evidence>
<dbReference type="AlphaFoldDB" id="A0A5M5C119"/>
<dbReference type="SUPFAM" id="SSF53448">
    <property type="entry name" value="Nucleotide-diphospho-sugar transferases"/>
    <property type="match status" value="1"/>
</dbReference>
<dbReference type="Pfam" id="PF00535">
    <property type="entry name" value="Glycos_transf_2"/>
    <property type="match status" value="1"/>
</dbReference>
<evidence type="ECO:0000313" key="6">
    <source>
        <dbReference type="EMBL" id="KAA3950144.1"/>
    </source>
</evidence>
<dbReference type="Gene3D" id="3.90.550.10">
    <property type="entry name" value="Spore Coat Polysaccharide Biosynthesis Protein SpsA, Chain A"/>
    <property type="match status" value="1"/>
</dbReference>
<name>A0A5M5C119_BACOV</name>
<dbReference type="EMBL" id="VWLE01000226">
    <property type="protein sequence ID" value="KAA3950144.1"/>
    <property type="molecule type" value="Genomic_DNA"/>
</dbReference>
<feature type="domain" description="Glycosyltransferase 2-like" evidence="5">
    <location>
        <begin position="9"/>
        <end position="183"/>
    </location>
</feature>
<organism evidence="6 7">
    <name type="scientific">Bacteroides ovatus</name>
    <dbReference type="NCBI Taxonomy" id="28116"/>
    <lineage>
        <taxon>Bacteria</taxon>
        <taxon>Pseudomonadati</taxon>
        <taxon>Bacteroidota</taxon>
        <taxon>Bacteroidia</taxon>
        <taxon>Bacteroidales</taxon>
        <taxon>Bacteroidaceae</taxon>
        <taxon>Bacteroides</taxon>
    </lineage>
</organism>
<keyword evidence="3 6" id="KW-0808">Transferase</keyword>
<evidence type="ECO:0000256" key="4">
    <source>
        <dbReference type="SAM" id="MobiDB-lite"/>
    </source>
</evidence>
<dbReference type="RefSeq" id="WP_008775876.1">
    <property type="nucleotide sequence ID" value="NZ_JAHYNU010000001.1"/>
</dbReference>
<dbReference type="PANTHER" id="PTHR43179:SF12">
    <property type="entry name" value="GALACTOFURANOSYLTRANSFERASE GLFT2"/>
    <property type="match status" value="1"/>
</dbReference>
<accession>A0A5M5C119</accession>
<evidence type="ECO:0000256" key="3">
    <source>
        <dbReference type="ARBA" id="ARBA00022679"/>
    </source>
</evidence>
<gene>
    <name evidence="6" type="ORF">F3D71_15550</name>
</gene>
<evidence type="ECO:0000256" key="1">
    <source>
        <dbReference type="ARBA" id="ARBA00006739"/>
    </source>
</evidence>
<reference evidence="6 7" key="1">
    <citation type="journal article" date="2019" name="Nat. Med.">
        <title>A library of human gut bacterial isolates paired with longitudinal multiomics data enables mechanistic microbiome research.</title>
        <authorList>
            <person name="Poyet M."/>
            <person name="Groussin M."/>
            <person name="Gibbons S.M."/>
            <person name="Avila-Pacheco J."/>
            <person name="Jiang X."/>
            <person name="Kearney S.M."/>
            <person name="Perrotta A.R."/>
            <person name="Berdy B."/>
            <person name="Zhao S."/>
            <person name="Lieberman T.D."/>
            <person name="Swanson P.K."/>
            <person name="Smith M."/>
            <person name="Roesemann S."/>
            <person name="Alexander J.E."/>
            <person name="Rich S.A."/>
            <person name="Livny J."/>
            <person name="Vlamakis H."/>
            <person name="Clish C."/>
            <person name="Bullock K."/>
            <person name="Deik A."/>
            <person name="Scott J."/>
            <person name="Pierce K.A."/>
            <person name="Xavier R.J."/>
            <person name="Alm E.J."/>
        </authorList>
    </citation>
    <scope>NUCLEOTIDE SEQUENCE [LARGE SCALE GENOMIC DNA]</scope>
    <source>
        <strain evidence="6 7">BIOML-A163</strain>
    </source>
</reference>
<dbReference type="CDD" id="cd04186">
    <property type="entry name" value="GT_2_like_c"/>
    <property type="match status" value="1"/>
</dbReference>
<comment type="similarity">
    <text evidence="1">Belongs to the glycosyltransferase 2 family.</text>
</comment>
<dbReference type="InterPro" id="IPR001173">
    <property type="entry name" value="Glyco_trans_2-like"/>
</dbReference>
<comment type="caution">
    <text evidence="6">The sequence shown here is derived from an EMBL/GenBank/DDBJ whole genome shotgun (WGS) entry which is preliminary data.</text>
</comment>
<protein>
    <submittedName>
        <fullName evidence="6">Glycosyltransferase family 2 protein</fullName>
    </submittedName>
</protein>
<feature type="region of interest" description="Disordered" evidence="4">
    <location>
        <begin position="302"/>
        <end position="324"/>
    </location>
</feature>
<evidence type="ECO:0000259" key="5">
    <source>
        <dbReference type="Pfam" id="PF00535"/>
    </source>
</evidence>
<keyword evidence="2" id="KW-0328">Glycosyltransferase</keyword>
<dbReference type="GO" id="GO:0016757">
    <property type="term" value="F:glycosyltransferase activity"/>
    <property type="evidence" value="ECO:0007669"/>
    <property type="project" value="UniProtKB-KW"/>
</dbReference>